<dbReference type="KEGG" id="vab:WPS_34100"/>
<evidence type="ECO:0008006" key="8">
    <source>
        <dbReference type="Google" id="ProtNLM"/>
    </source>
</evidence>
<comment type="function">
    <text evidence="1">Required for the transposition of the insertion element.</text>
</comment>
<organism evidence="6 7">
    <name type="scientific">Vulcanimicrobium alpinum</name>
    <dbReference type="NCBI Taxonomy" id="3016050"/>
    <lineage>
        <taxon>Bacteria</taxon>
        <taxon>Bacillati</taxon>
        <taxon>Vulcanimicrobiota</taxon>
        <taxon>Vulcanimicrobiia</taxon>
        <taxon>Vulcanimicrobiales</taxon>
        <taxon>Vulcanimicrobiaceae</taxon>
        <taxon>Vulcanimicrobium</taxon>
    </lineage>
</organism>
<dbReference type="EMBL" id="AP025523">
    <property type="protein sequence ID" value="BDE08134.1"/>
    <property type="molecule type" value="Genomic_DNA"/>
</dbReference>
<protein>
    <recommendedName>
        <fullName evidence="8">Transposase</fullName>
    </recommendedName>
</protein>
<sequence>MADYDLTLSRDAIPALLDQPAALGKLVEVILNQVLEAQMRDHLGAERYQRCEEREGYRNGYRDRQLSTRVGSLVLRCRKRATAASQPTSLSVIAAANKPLSWA</sequence>
<comment type="similarity">
    <text evidence="2">Belongs to the transposase mutator family.</text>
</comment>
<evidence type="ECO:0000313" key="7">
    <source>
        <dbReference type="Proteomes" id="UP001317532"/>
    </source>
</evidence>
<dbReference type="AlphaFoldDB" id="A0AAN1XZC1"/>
<evidence type="ECO:0000256" key="4">
    <source>
        <dbReference type="ARBA" id="ARBA00023125"/>
    </source>
</evidence>
<evidence type="ECO:0000256" key="5">
    <source>
        <dbReference type="ARBA" id="ARBA00023172"/>
    </source>
</evidence>
<dbReference type="Proteomes" id="UP001317532">
    <property type="component" value="Chromosome"/>
</dbReference>
<name>A0AAN1XZC1_UNVUL</name>
<dbReference type="GO" id="GO:0003677">
    <property type="term" value="F:DNA binding"/>
    <property type="evidence" value="ECO:0007669"/>
    <property type="project" value="UniProtKB-KW"/>
</dbReference>
<keyword evidence="3" id="KW-0815">Transposition</keyword>
<accession>A0AAN1XZC1</accession>
<keyword evidence="4" id="KW-0238">DNA-binding</keyword>
<dbReference type="Pfam" id="PF00872">
    <property type="entry name" value="Transposase_mut"/>
    <property type="match status" value="1"/>
</dbReference>
<dbReference type="InterPro" id="IPR001207">
    <property type="entry name" value="Transposase_mutator"/>
</dbReference>
<evidence type="ECO:0000256" key="2">
    <source>
        <dbReference type="ARBA" id="ARBA00010961"/>
    </source>
</evidence>
<reference evidence="6 7" key="1">
    <citation type="journal article" date="2022" name="ISME Commun">
        <title>Vulcanimicrobium alpinus gen. nov. sp. nov., the first cultivated representative of the candidate phylum 'Eremiobacterota', is a metabolically versatile aerobic anoxygenic phototroph.</title>
        <authorList>
            <person name="Yabe S."/>
            <person name="Muto K."/>
            <person name="Abe K."/>
            <person name="Yokota A."/>
            <person name="Staudigel H."/>
            <person name="Tebo B.M."/>
        </authorList>
    </citation>
    <scope>NUCLEOTIDE SEQUENCE [LARGE SCALE GENOMIC DNA]</scope>
    <source>
        <strain evidence="6 7">WC8-2</strain>
    </source>
</reference>
<proteinExistence type="inferred from homology"/>
<evidence type="ECO:0000313" key="6">
    <source>
        <dbReference type="EMBL" id="BDE08134.1"/>
    </source>
</evidence>
<evidence type="ECO:0000256" key="3">
    <source>
        <dbReference type="ARBA" id="ARBA00022578"/>
    </source>
</evidence>
<dbReference type="GO" id="GO:0004803">
    <property type="term" value="F:transposase activity"/>
    <property type="evidence" value="ECO:0007669"/>
    <property type="project" value="InterPro"/>
</dbReference>
<keyword evidence="7" id="KW-1185">Reference proteome</keyword>
<gene>
    <name evidence="6" type="ORF">WPS_34100</name>
</gene>
<evidence type="ECO:0000256" key="1">
    <source>
        <dbReference type="ARBA" id="ARBA00002190"/>
    </source>
</evidence>
<keyword evidence="5" id="KW-0233">DNA recombination</keyword>
<dbReference type="GO" id="GO:0006313">
    <property type="term" value="P:DNA transposition"/>
    <property type="evidence" value="ECO:0007669"/>
    <property type="project" value="InterPro"/>
</dbReference>